<name>A0A561E7S7_9MICO</name>
<dbReference type="InterPro" id="IPR001753">
    <property type="entry name" value="Enoyl-CoA_hydra/iso"/>
</dbReference>
<organism evidence="2 3">
    <name type="scientific">Rudaeicoccus suwonensis</name>
    <dbReference type="NCBI Taxonomy" id="657409"/>
    <lineage>
        <taxon>Bacteria</taxon>
        <taxon>Bacillati</taxon>
        <taxon>Actinomycetota</taxon>
        <taxon>Actinomycetes</taxon>
        <taxon>Micrococcales</taxon>
        <taxon>Dermacoccaceae</taxon>
        <taxon>Rudaeicoccus</taxon>
    </lineage>
</organism>
<evidence type="ECO:0000256" key="1">
    <source>
        <dbReference type="ARBA" id="ARBA00005254"/>
    </source>
</evidence>
<dbReference type="RefSeq" id="WP_145225073.1">
    <property type="nucleotide sequence ID" value="NZ_VIVQ01000001.1"/>
</dbReference>
<dbReference type="Proteomes" id="UP000318297">
    <property type="component" value="Unassembled WGS sequence"/>
</dbReference>
<dbReference type="PANTHER" id="PTHR43459">
    <property type="entry name" value="ENOYL-COA HYDRATASE"/>
    <property type="match status" value="1"/>
</dbReference>
<accession>A0A561E7S7</accession>
<evidence type="ECO:0000313" key="3">
    <source>
        <dbReference type="Proteomes" id="UP000318297"/>
    </source>
</evidence>
<proteinExistence type="inferred from homology"/>
<dbReference type="AlphaFoldDB" id="A0A561E7S7"/>
<dbReference type="Pfam" id="PF00378">
    <property type="entry name" value="ECH_1"/>
    <property type="match status" value="1"/>
</dbReference>
<dbReference type="CDD" id="cd06558">
    <property type="entry name" value="crotonase-like"/>
    <property type="match status" value="1"/>
</dbReference>
<protein>
    <submittedName>
        <fullName evidence="2">Enoyl-CoA hydratase</fullName>
    </submittedName>
</protein>
<dbReference type="SUPFAM" id="SSF52096">
    <property type="entry name" value="ClpP/crotonase"/>
    <property type="match status" value="1"/>
</dbReference>
<keyword evidence="3" id="KW-1185">Reference proteome</keyword>
<comment type="similarity">
    <text evidence="1">Belongs to the enoyl-CoA hydratase/isomerase family.</text>
</comment>
<dbReference type="InterPro" id="IPR029045">
    <property type="entry name" value="ClpP/crotonase-like_dom_sf"/>
</dbReference>
<sequence>MSGVQTIVDGPVVTVRFDAPERLNAVGGAAGQAVIAAVEQLERDDALRVLVLTGTGRAFSSGADLTGADGLRQRPVEAMEATSAVIRALVGCSKPVVAAVNGLAAGVAVGYVLAADIAVAAQDSYLLLPFTGIGLMPDGGTTVSFAASAGRARAMRAALLGEKVPARQALEWGLISQVCTADELDDVVAAICRTLVARPAAALTATKRAVNAACLPELDAALDRERDGQLTQFEDPEFAARAAAFVRGGRS</sequence>
<dbReference type="GO" id="GO:0003824">
    <property type="term" value="F:catalytic activity"/>
    <property type="evidence" value="ECO:0007669"/>
    <property type="project" value="UniProtKB-ARBA"/>
</dbReference>
<dbReference type="PANTHER" id="PTHR43459:SF1">
    <property type="entry name" value="EG:BACN32G11.4 PROTEIN"/>
    <property type="match status" value="1"/>
</dbReference>
<dbReference type="Gene3D" id="1.10.12.10">
    <property type="entry name" value="Lyase 2-enoyl-coa Hydratase, Chain A, domain 2"/>
    <property type="match status" value="1"/>
</dbReference>
<dbReference type="EMBL" id="VIVQ01000001">
    <property type="protein sequence ID" value="TWE11662.1"/>
    <property type="molecule type" value="Genomic_DNA"/>
</dbReference>
<dbReference type="Gene3D" id="3.90.226.10">
    <property type="entry name" value="2-enoyl-CoA Hydratase, Chain A, domain 1"/>
    <property type="match status" value="1"/>
</dbReference>
<dbReference type="OrthoDB" id="9777711at2"/>
<reference evidence="2 3" key="1">
    <citation type="submission" date="2019-06" db="EMBL/GenBank/DDBJ databases">
        <title>Sequencing the genomes of 1000 actinobacteria strains.</title>
        <authorList>
            <person name="Klenk H.-P."/>
        </authorList>
    </citation>
    <scope>NUCLEOTIDE SEQUENCE [LARGE SCALE GENOMIC DNA]</scope>
    <source>
        <strain evidence="2 3">DSM 19560</strain>
    </source>
</reference>
<dbReference type="InterPro" id="IPR014748">
    <property type="entry name" value="Enoyl-CoA_hydra_C"/>
</dbReference>
<evidence type="ECO:0000313" key="2">
    <source>
        <dbReference type="EMBL" id="TWE11662.1"/>
    </source>
</evidence>
<gene>
    <name evidence="2" type="ORF">BKA23_0443</name>
</gene>
<comment type="caution">
    <text evidence="2">The sequence shown here is derived from an EMBL/GenBank/DDBJ whole genome shotgun (WGS) entry which is preliminary data.</text>
</comment>